<protein>
    <submittedName>
        <fullName evidence="5">MarR family transcriptional regulator</fullName>
    </submittedName>
</protein>
<keyword evidence="6" id="KW-1185">Reference proteome</keyword>
<feature type="domain" description="HTH marR-type" evidence="4">
    <location>
        <begin position="9"/>
        <end position="141"/>
    </location>
</feature>
<evidence type="ECO:0000313" key="6">
    <source>
        <dbReference type="Proteomes" id="UP000297564"/>
    </source>
</evidence>
<dbReference type="EMBL" id="SMLL01000005">
    <property type="protein sequence ID" value="TFY98679.1"/>
    <property type="molecule type" value="Genomic_DNA"/>
</dbReference>
<keyword evidence="1" id="KW-0805">Transcription regulation</keyword>
<dbReference type="GO" id="GO:0003677">
    <property type="term" value="F:DNA binding"/>
    <property type="evidence" value="ECO:0007669"/>
    <property type="project" value="UniProtKB-KW"/>
</dbReference>
<dbReference type="PANTHER" id="PTHR42756:SF1">
    <property type="entry name" value="TRANSCRIPTIONAL REPRESSOR OF EMRAB OPERON"/>
    <property type="match status" value="1"/>
</dbReference>
<evidence type="ECO:0000256" key="1">
    <source>
        <dbReference type="ARBA" id="ARBA00023015"/>
    </source>
</evidence>
<gene>
    <name evidence="5" type="ORF">EZ242_14240</name>
</gene>
<dbReference type="Pfam" id="PF12802">
    <property type="entry name" value="MarR_2"/>
    <property type="match status" value="1"/>
</dbReference>
<dbReference type="InterPro" id="IPR000835">
    <property type="entry name" value="HTH_MarR-typ"/>
</dbReference>
<evidence type="ECO:0000259" key="4">
    <source>
        <dbReference type="PROSITE" id="PS50995"/>
    </source>
</evidence>
<dbReference type="SMART" id="SM00347">
    <property type="entry name" value="HTH_MARR"/>
    <property type="match status" value="1"/>
</dbReference>
<sequence length="148" mass="16845">MPAPDQAFHDNLSYRLSMLHFLIGRRIAQAYAAEELTTHQWKVLSVVCEFAPLAATEVERWVTLDKSAISRAVKALVERKLVTRRANSDDSRSIDLLPTAAGRQCNGRIARKVGRVQGELLERLPKRDAERLFLVLDRLERELRGPQD</sequence>
<dbReference type="SUPFAM" id="SSF46785">
    <property type="entry name" value="Winged helix' DNA-binding domain"/>
    <property type="match status" value="1"/>
</dbReference>
<dbReference type="Proteomes" id="UP000297564">
    <property type="component" value="Unassembled WGS sequence"/>
</dbReference>
<organism evidence="5 6">
    <name type="scientific">Ramlibacter rhizophilus</name>
    <dbReference type="NCBI Taxonomy" id="1781167"/>
    <lineage>
        <taxon>Bacteria</taxon>
        <taxon>Pseudomonadati</taxon>
        <taxon>Pseudomonadota</taxon>
        <taxon>Betaproteobacteria</taxon>
        <taxon>Burkholderiales</taxon>
        <taxon>Comamonadaceae</taxon>
        <taxon>Ramlibacter</taxon>
    </lineage>
</organism>
<proteinExistence type="predicted"/>
<dbReference type="OrthoDB" id="9154853at2"/>
<dbReference type="InterPro" id="IPR036390">
    <property type="entry name" value="WH_DNA-bd_sf"/>
</dbReference>
<keyword evidence="3" id="KW-0804">Transcription</keyword>
<evidence type="ECO:0000313" key="5">
    <source>
        <dbReference type="EMBL" id="TFY98679.1"/>
    </source>
</evidence>
<name>A0A4Z0BJS9_9BURK</name>
<evidence type="ECO:0000256" key="2">
    <source>
        <dbReference type="ARBA" id="ARBA00023125"/>
    </source>
</evidence>
<dbReference type="PANTHER" id="PTHR42756">
    <property type="entry name" value="TRANSCRIPTIONAL REGULATOR, MARR"/>
    <property type="match status" value="1"/>
</dbReference>
<comment type="caution">
    <text evidence="5">The sequence shown here is derived from an EMBL/GenBank/DDBJ whole genome shotgun (WGS) entry which is preliminary data.</text>
</comment>
<dbReference type="Gene3D" id="1.10.10.10">
    <property type="entry name" value="Winged helix-like DNA-binding domain superfamily/Winged helix DNA-binding domain"/>
    <property type="match status" value="1"/>
</dbReference>
<dbReference type="PROSITE" id="PS50995">
    <property type="entry name" value="HTH_MARR_2"/>
    <property type="match status" value="1"/>
</dbReference>
<dbReference type="AlphaFoldDB" id="A0A4Z0BJS9"/>
<dbReference type="InterPro" id="IPR036388">
    <property type="entry name" value="WH-like_DNA-bd_sf"/>
</dbReference>
<dbReference type="GO" id="GO:0003700">
    <property type="term" value="F:DNA-binding transcription factor activity"/>
    <property type="evidence" value="ECO:0007669"/>
    <property type="project" value="InterPro"/>
</dbReference>
<accession>A0A4Z0BJS9</accession>
<evidence type="ECO:0000256" key="3">
    <source>
        <dbReference type="ARBA" id="ARBA00023163"/>
    </source>
</evidence>
<reference evidence="5 6" key="1">
    <citation type="submission" date="2019-03" db="EMBL/GenBank/DDBJ databases">
        <title>Ramlibacter rhizophilus CCTCC AB2015357, whole genome shotgun sequence.</title>
        <authorList>
            <person name="Zhang X."/>
            <person name="Feng G."/>
            <person name="Zhu H."/>
        </authorList>
    </citation>
    <scope>NUCLEOTIDE SEQUENCE [LARGE SCALE GENOMIC DNA]</scope>
    <source>
        <strain evidence="5 6">CCTCC AB2015357</strain>
    </source>
</reference>
<keyword evidence="2" id="KW-0238">DNA-binding</keyword>
<dbReference type="RefSeq" id="WP_135285830.1">
    <property type="nucleotide sequence ID" value="NZ_SMLL01000005.1"/>
</dbReference>